<sequence length="71" mass="7223">MNQLYSIINPRLLLAVHQVGTASPSAQTGDAPANDGALEMRRGNISSPVVCTGPPNPLTAGFGIYSSKAAG</sequence>
<comment type="caution">
    <text evidence="1">The sequence shown here is derived from an EMBL/GenBank/DDBJ whole genome shotgun (WGS) entry which is preliminary data.</text>
</comment>
<protein>
    <submittedName>
        <fullName evidence="1">Uncharacterized protein</fullName>
    </submittedName>
</protein>
<name>A0ABS3Q932_9BACT</name>
<evidence type="ECO:0000313" key="1">
    <source>
        <dbReference type="EMBL" id="MBO2007760.1"/>
    </source>
</evidence>
<reference evidence="1 2" key="1">
    <citation type="submission" date="2021-03" db="EMBL/GenBank/DDBJ databases">
        <authorList>
            <person name="Kim M.K."/>
        </authorList>
    </citation>
    <scope>NUCLEOTIDE SEQUENCE [LARGE SCALE GENOMIC DNA]</scope>
    <source>
        <strain evidence="1 2">BT442</strain>
    </source>
</reference>
<evidence type="ECO:0000313" key="2">
    <source>
        <dbReference type="Proteomes" id="UP000664369"/>
    </source>
</evidence>
<dbReference type="Proteomes" id="UP000664369">
    <property type="component" value="Unassembled WGS sequence"/>
</dbReference>
<proteinExistence type="predicted"/>
<accession>A0ABS3Q932</accession>
<gene>
    <name evidence="1" type="ORF">J4E00_01765</name>
</gene>
<dbReference type="EMBL" id="JAGETZ010000001">
    <property type="protein sequence ID" value="MBO2007760.1"/>
    <property type="molecule type" value="Genomic_DNA"/>
</dbReference>
<keyword evidence="2" id="KW-1185">Reference proteome</keyword>
<dbReference type="RefSeq" id="WP_208173292.1">
    <property type="nucleotide sequence ID" value="NZ_JAGETZ010000001.1"/>
</dbReference>
<organism evidence="1 2">
    <name type="scientific">Hymenobacter negativus</name>
    <dbReference type="NCBI Taxonomy" id="2795026"/>
    <lineage>
        <taxon>Bacteria</taxon>
        <taxon>Pseudomonadati</taxon>
        <taxon>Bacteroidota</taxon>
        <taxon>Cytophagia</taxon>
        <taxon>Cytophagales</taxon>
        <taxon>Hymenobacteraceae</taxon>
        <taxon>Hymenobacter</taxon>
    </lineage>
</organism>